<accession>A0A0E9R3T1</accession>
<proteinExistence type="predicted"/>
<reference evidence="1" key="2">
    <citation type="journal article" date="2015" name="Fish Shellfish Immunol.">
        <title>Early steps in the European eel (Anguilla anguilla)-Vibrio vulnificus interaction in the gills: Role of the RtxA13 toxin.</title>
        <authorList>
            <person name="Callol A."/>
            <person name="Pajuelo D."/>
            <person name="Ebbesson L."/>
            <person name="Teles M."/>
            <person name="MacKenzie S."/>
            <person name="Amaro C."/>
        </authorList>
    </citation>
    <scope>NUCLEOTIDE SEQUENCE</scope>
</reference>
<sequence length="28" mass="3184">MNFIPDLVTYRNVCTKLVGVPELFNNSV</sequence>
<organism evidence="1">
    <name type="scientific">Anguilla anguilla</name>
    <name type="common">European freshwater eel</name>
    <name type="synonym">Muraena anguilla</name>
    <dbReference type="NCBI Taxonomy" id="7936"/>
    <lineage>
        <taxon>Eukaryota</taxon>
        <taxon>Metazoa</taxon>
        <taxon>Chordata</taxon>
        <taxon>Craniata</taxon>
        <taxon>Vertebrata</taxon>
        <taxon>Euteleostomi</taxon>
        <taxon>Actinopterygii</taxon>
        <taxon>Neopterygii</taxon>
        <taxon>Teleostei</taxon>
        <taxon>Anguilliformes</taxon>
        <taxon>Anguillidae</taxon>
        <taxon>Anguilla</taxon>
    </lineage>
</organism>
<dbReference type="AlphaFoldDB" id="A0A0E9R3T1"/>
<protein>
    <submittedName>
        <fullName evidence="1">Uncharacterized protein</fullName>
    </submittedName>
</protein>
<reference evidence="1" key="1">
    <citation type="submission" date="2014-11" db="EMBL/GenBank/DDBJ databases">
        <authorList>
            <person name="Amaro Gonzalez C."/>
        </authorList>
    </citation>
    <scope>NUCLEOTIDE SEQUENCE</scope>
</reference>
<name>A0A0E9R3T1_ANGAN</name>
<evidence type="ECO:0000313" key="1">
    <source>
        <dbReference type="EMBL" id="JAH23150.1"/>
    </source>
</evidence>
<dbReference type="EMBL" id="GBXM01085427">
    <property type="protein sequence ID" value="JAH23150.1"/>
    <property type="molecule type" value="Transcribed_RNA"/>
</dbReference>